<accession>A0AAV7TA34</accession>
<comment type="caution">
    <text evidence="2">The sequence shown here is derived from an EMBL/GenBank/DDBJ whole genome shotgun (WGS) entry which is preliminary data.</text>
</comment>
<evidence type="ECO:0000313" key="2">
    <source>
        <dbReference type="EMBL" id="KAJ1173467.1"/>
    </source>
</evidence>
<feature type="region of interest" description="Disordered" evidence="1">
    <location>
        <begin position="1"/>
        <end position="123"/>
    </location>
</feature>
<evidence type="ECO:0000256" key="1">
    <source>
        <dbReference type="SAM" id="MobiDB-lite"/>
    </source>
</evidence>
<protein>
    <submittedName>
        <fullName evidence="2">Uncharacterized protein</fullName>
    </submittedName>
</protein>
<sequence>MSVRLTAPAPASGAPRGSSGVQLSRTTSATPVALRGTPTLLTSPFPDSHQARCRTFAPPVPPSRQPLSNSAAHVTCRPGHLPDPRSPQRHPAPPGTPSPGSLLASGPGPAHSVMRGPSMSLIV</sequence>
<dbReference type="EMBL" id="JANPWB010000007">
    <property type="protein sequence ID" value="KAJ1173467.1"/>
    <property type="molecule type" value="Genomic_DNA"/>
</dbReference>
<name>A0AAV7TA34_PLEWA</name>
<feature type="compositionally biased region" description="Polar residues" evidence="1">
    <location>
        <begin position="21"/>
        <end position="30"/>
    </location>
</feature>
<evidence type="ECO:0000313" key="3">
    <source>
        <dbReference type="Proteomes" id="UP001066276"/>
    </source>
</evidence>
<keyword evidence="3" id="KW-1185">Reference proteome</keyword>
<feature type="compositionally biased region" description="Low complexity" evidence="1">
    <location>
        <begin position="7"/>
        <end position="20"/>
    </location>
</feature>
<dbReference type="Proteomes" id="UP001066276">
    <property type="component" value="Chromosome 4_1"/>
</dbReference>
<proteinExistence type="predicted"/>
<gene>
    <name evidence="2" type="ORF">NDU88_005299</name>
</gene>
<dbReference type="AlphaFoldDB" id="A0AAV7TA34"/>
<organism evidence="2 3">
    <name type="scientific">Pleurodeles waltl</name>
    <name type="common">Iberian ribbed newt</name>
    <dbReference type="NCBI Taxonomy" id="8319"/>
    <lineage>
        <taxon>Eukaryota</taxon>
        <taxon>Metazoa</taxon>
        <taxon>Chordata</taxon>
        <taxon>Craniata</taxon>
        <taxon>Vertebrata</taxon>
        <taxon>Euteleostomi</taxon>
        <taxon>Amphibia</taxon>
        <taxon>Batrachia</taxon>
        <taxon>Caudata</taxon>
        <taxon>Salamandroidea</taxon>
        <taxon>Salamandridae</taxon>
        <taxon>Pleurodelinae</taxon>
        <taxon>Pleurodeles</taxon>
    </lineage>
</organism>
<reference evidence="2" key="1">
    <citation type="journal article" date="2022" name="bioRxiv">
        <title>Sequencing and chromosome-scale assembly of the giantPleurodeles waltlgenome.</title>
        <authorList>
            <person name="Brown T."/>
            <person name="Elewa A."/>
            <person name="Iarovenko S."/>
            <person name="Subramanian E."/>
            <person name="Araus A.J."/>
            <person name="Petzold A."/>
            <person name="Susuki M."/>
            <person name="Suzuki K.-i.T."/>
            <person name="Hayashi T."/>
            <person name="Toyoda A."/>
            <person name="Oliveira C."/>
            <person name="Osipova E."/>
            <person name="Leigh N.D."/>
            <person name="Simon A."/>
            <person name="Yun M.H."/>
        </authorList>
    </citation>
    <scope>NUCLEOTIDE SEQUENCE</scope>
    <source>
        <strain evidence="2">20211129_DDA</strain>
        <tissue evidence="2">Liver</tissue>
    </source>
</reference>